<dbReference type="OrthoDB" id="9801163at2"/>
<dbReference type="GO" id="GO:0043190">
    <property type="term" value="C:ATP-binding cassette (ABC) transporter complex"/>
    <property type="evidence" value="ECO:0007669"/>
    <property type="project" value="InterPro"/>
</dbReference>
<evidence type="ECO:0000313" key="3">
    <source>
        <dbReference type="Proteomes" id="UP000199208"/>
    </source>
</evidence>
<keyword evidence="3" id="KW-1185">Reference proteome</keyword>
<evidence type="ECO:0000259" key="1">
    <source>
        <dbReference type="Pfam" id="PF04069"/>
    </source>
</evidence>
<dbReference type="PANTHER" id="PTHR30024">
    <property type="entry name" value="ALIPHATIC SULFONATES-BINDING PROTEIN-RELATED"/>
    <property type="match status" value="1"/>
</dbReference>
<dbReference type="PANTHER" id="PTHR30024:SF44">
    <property type="entry name" value="CHOLINE-BINDING PROTEIN"/>
    <property type="match status" value="1"/>
</dbReference>
<proteinExistence type="predicted"/>
<name>A0A1G5S5Y9_9FIRM</name>
<reference evidence="2 3" key="1">
    <citation type="submission" date="2016-10" db="EMBL/GenBank/DDBJ databases">
        <authorList>
            <person name="de Groot N.N."/>
        </authorList>
    </citation>
    <scope>NUCLEOTIDE SEQUENCE [LARGE SCALE GENOMIC DNA]</scope>
    <source>
        <strain evidence="2 3">DSM 2784</strain>
    </source>
</reference>
<feature type="domain" description="ABC-type glycine betaine transport system substrate-binding" evidence="1">
    <location>
        <begin position="35"/>
        <end position="311"/>
    </location>
</feature>
<dbReference type="Proteomes" id="UP000199208">
    <property type="component" value="Unassembled WGS sequence"/>
</dbReference>
<dbReference type="AlphaFoldDB" id="A0A1G5S5Y9"/>
<accession>A0A1G5S5Y9</accession>
<dbReference type="RefSeq" id="WP_092593016.1">
    <property type="nucleotide sequence ID" value="NZ_FMWL01000024.1"/>
</dbReference>
<dbReference type="Gene3D" id="3.40.190.10">
    <property type="entry name" value="Periplasmic binding protein-like II"/>
    <property type="match status" value="1"/>
</dbReference>
<evidence type="ECO:0000313" key="2">
    <source>
        <dbReference type="EMBL" id="SCZ81822.1"/>
    </source>
</evidence>
<dbReference type="Pfam" id="PF04069">
    <property type="entry name" value="OpuAC"/>
    <property type="match status" value="1"/>
</dbReference>
<dbReference type="Gene3D" id="3.40.190.120">
    <property type="entry name" value="Osmoprotection protein (prox), domain 2"/>
    <property type="match status" value="1"/>
</dbReference>
<dbReference type="STRING" id="1120920.SAMN03080599_03067"/>
<sequence>MMVYLSMKRITSVLLIIALVGVLLTGCSQQSEEVTLKIGAQNYAEVIIMAYMAEALIEDQTDYNVEVVSRLASAVVLDQAMQTGDVDIASLFFTGGATGLLHPKYSDKAGDLKDPKWRDARVVYEFVKENALETLDRQWLEPLGYENTYAITVRRSMAEEYNLKTVSDLRDYSADLIIGMDDAYLDREIDGYQPLLATYELEPFKDTVTMQINLLYQAIRDEQVDVGVAYSTDARIHAYDLVWLEDDRNLYPPFEAAYAVNLSTLEKAPEVAEILSQLSGKIDVETIRRLNYEVDINHRDHQEVAIEFLKEEGLLD</sequence>
<organism evidence="2 3">
    <name type="scientific">Acidaminobacter hydrogenoformans DSM 2784</name>
    <dbReference type="NCBI Taxonomy" id="1120920"/>
    <lineage>
        <taxon>Bacteria</taxon>
        <taxon>Bacillati</taxon>
        <taxon>Bacillota</taxon>
        <taxon>Clostridia</taxon>
        <taxon>Peptostreptococcales</taxon>
        <taxon>Acidaminobacteraceae</taxon>
        <taxon>Acidaminobacter</taxon>
    </lineage>
</organism>
<protein>
    <submittedName>
        <fullName evidence="2">Osmoprotectant transport system substrate-binding protein</fullName>
    </submittedName>
</protein>
<dbReference type="GO" id="GO:0022857">
    <property type="term" value="F:transmembrane transporter activity"/>
    <property type="evidence" value="ECO:0007669"/>
    <property type="project" value="InterPro"/>
</dbReference>
<dbReference type="EMBL" id="FMWL01000024">
    <property type="protein sequence ID" value="SCZ81822.1"/>
    <property type="molecule type" value="Genomic_DNA"/>
</dbReference>
<dbReference type="SUPFAM" id="SSF53850">
    <property type="entry name" value="Periplasmic binding protein-like II"/>
    <property type="match status" value="1"/>
</dbReference>
<gene>
    <name evidence="2" type="ORF">SAMN03080599_03067</name>
</gene>
<dbReference type="InterPro" id="IPR007210">
    <property type="entry name" value="ABC_Gly_betaine_transp_sub-bd"/>
</dbReference>